<organism evidence="1 2">
    <name type="scientific">Secundilactobacillus collinoides DSM 20515 = JCM 1123</name>
    <dbReference type="NCBI Taxonomy" id="1423733"/>
    <lineage>
        <taxon>Bacteria</taxon>
        <taxon>Bacillati</taxon>
        <taxon>Bacillota</taxon>
        <taxon>Bacilli</taxon>
        <taxon>Lactobacillales</taxon>
        <taxon>Lactobacillaceae</taxon>
        <taxon>Secundilactobacillus</taxon>
    </lineage>
</organism>
<dbReference type="Proteomes" id="UP000051845">
    <property type="component" value="Unassembled WGS sequence"/>
</dbReference>
<gene>
    <name evidence="1" type="ORF">FC82_GL003190</name>
</gene>
<reference evidence="1 2" key="1">
    <citation type="journal article" date="2015" name="Genome Announc.">
        <title>Expanding the biotechnology potential of lactobacilli through comparative genomics of 213 strains and associated genera.</title>
        <authorList>
            <person name="Sun Z."/>
            <person name="Harris H.M."/>
            <person name="McCann A."/>
            <person name="Guo C."/>
            <person name="Argimon S."/>
            <person name="Zhang W."/>
            <person name="Yang X."/>
            <person name="Jeffery I.B."/>
            <person name="Cooney J.C."/>
            <person name="Kagawa T.F."/>
            <person name="Liu W."/>
            <person name="Song Y."/>
            <person name="Salvetti E."/>
            <person name="Wrobel A."/>
            <person name="Rasinkangas P."/>
            <person name="Parkhill J."/>
            <person name="Rea M.C."/>
            <person name="O'Sullivan O."/>
            <person name="Ritari J."/>
            <person name="Douillard F.P."/>
            <person name="Paul Ross R."/>
            <person name="Yang R."/>
            <person name="Briner A.E."/>
            <person name="Felis G.E."/>
            <person name="de Vos W.M."/>
            <person name="Barrangou R."/>
            <person name="Klaenhammer T.R."/>
            <person name="Caufield P.W."/>
            <person name="Cui Y."/>
            <person name="Zhang H."/>
            <person name="O'Toole P.W."/>
        </authorList>
    </citation>
    <scope>NUCLEOTIDE SEQUENCE [LARGE SCALE GENOMIC DNA]</scope>
    <source>
        <strain evidence="1 2">DSM 20515</strain>
    </source>
</reference>
<dbReference type="AlphaFoldDB" id="A0A0R2B5W3"/>
<comment type="caution">
    <text evidence="1">The sequence shown here is derived from an EMBL/GenBank/DDBJ whole genome shotgun (WGS) entry which is preliminary data.</text>
</comment>
<proteinExistence type="predicted"/>
<dbReference type="Pfam" id="PF22398">
    <property type="entry name" value="DUF6978"/>
    <property type="match status" value="1"/>
</dbReference>
<dbReference type="PATRIC" id="fig|1423733.4.peg.3314"/>
<sequence>MILSKLKLGELFRMNKLQLDDIQAEKLIKCLKNVLKKHIKNLSKNDKGQFMLESNKDGIQRQYQVNYMYATDNTHINLMDLKTKLTLVRINLDSKFHNNSDGKVWGHRIEIFSEEEFYQKNDSFTHIKAYPLPYEDIKDTGDFLIALKELLDYTNTHKQNRLQITISRNFDLW</sequence>
<name>A0A0R2B5W3_SECCO</name>
<dbReference type="InterPro" id="IPR053916">
    <property type="entry name" value="DUF6978"/>
</dbReference>
<evidence type="ECO:0000313" key="2">
    <source>
        <dbReference type="Proteomes" id="UP000051845"/>
    </source>
</evidence>
<protein>
    <submittedName>
        <fullName evidence="1">Uncharacterized protein</fullName>
    </submittedName>
</protein>
<dbReference type="EMBL" id="AYYR01000071">
    <property type="protein sequence ID" value="KRM74751.1"/>
    <property type="molecule type" value="Genomic_DNA"/>
</dbReference>
<accession>A0A0R2B5W3</accession>
<evidence type="ECO:0000313" key="1">
    <source>
        <dbReference type="EMBL" id="KRM74751.1"/>
    </source>
</evidence>